<dbReference type="Proteomes" id="UP000016926">
    <property type="component" value="Mitochondrion"/>
</dbReference>
<dbReference type="SUPFAM" id="SSF81452">
    <property type="entry name" value="Cytochrome c oxidase subunit III-like"/>
    <property type="match status" value="1"/>
</dbReference>
<dbReference type="Gene3D" id="1.20.120.80">
    <property type="entry name" value="Cytochrome c oxidase, subunit III, four-helix bundle"/>
    <property type="match status" value="1"/>
</dbReference>
<feature type="transmembrane region" description="Helical" evidence="10">
    <location>
        <begin position="21"/>
        <end position="42"/>
    </location>
</feature>
<evidence type="ECO:0000256" key="2">
    <source>
        <dbReference type="ARBA" id="ARBA00010581"/>
    </source>
</evidence>
<evidence type="ECO:0000313" key="12">
    <source>
        <dbReference type="EMBL" id="QNL17843.1"/>
    </source>
</evidence>
<keyword evidence="7 10" id="KW-0472">Membrane</keyword>
<dbReference type="Pfam" id="PF00510">
    <property type="entry name" value="COX3"/>
    <property type="match status" value="1"/>
</dbReference>
<evidence type="ECO:0000256" key="4">
    <source>
        <dbReference type="ARBA" id="ARBA00022692"/>
    </source>
</evidence>
<dbReference type="InterPro" id="IPR033945">
    <property type="entry name" value="Cyt_c_oxase_su3_dom"/>
</dbReference>
<evidence type="ECO:0000256" key="5">
    <source>
        <dbReference type="ARBA" id="ARBA00022967"/>
    </source>
</evidence>
<dbReference type="EMBL" id="MT362617">
    <property type="protein sequence ID" value="QNL17843.1"/>
    <property type="molecule type" value="Genomic_DNA"/>
</dbReference>
<comment type="subcellular location">
    <subcellularLocation>
        <location evidence="1">Mitochondrion inner membrane</location>
        <topology evidence="1">Multi-pass membrane protein</topology>
    </subcellularLocation>
</comment>
<dbReference type="PROSITE" id="PS50253">
    <property type="entry name" value="COX3"/>
    <property type="match status" value="1"/>
</dbReference>
<organism evidence="12 13">
    <name type="scientific">Rhodotorula toruloides (strain NP11)</name>
    <name type="common">Yeast</name>
    <name type="synonym">Rhodosporidium toruloides</name>
    <dbReference type="NCBI Taxonomy" id="1130832"/>
    <lineage>
        <taxon>Eukaryota</taxon>
        <taxon>Fungi</taxon>
        <taxon>Dikarya</taxon>
        <taxon>Basidiomycota</taxon>
        <taxon>Pucciniomycotina</taxon>
        <taxon>Microbotryomycetes</taxon>
        <taxon>Sporidiobolales</taxon>
        <taxon>Sporidiobolaceae</taxon>
        <taxon>Rhodotorula</taxon>
    </lineage>
</organism>
<keyword evidence="5" id="KW-1278">Translocase</keyword>
<dbReference type="InterPro" id="IPR000298">
    <property type="entry name" value="Cyt_c_oxidase-like_su3"/>
</dbReference>
<keyword evidence="6 10" id="KW-1133">Transmembrane helix</keyword>
<sequence>MLQRVTRAQFQAHPYHLVTPSPWPLLTSFSLLILTVAAAMYFNGYANGGLLVSIGFITVLASMSLWFRDVIAEGALLGNHTFAVQKGLNLGVALFIVSEVFFFISIFWAYFHSALAPTVELGNAWPPAGIQALDPYEVPLLNTVILLGSGASVTYAHHSLIQGSRAGTIAGLIVTIALAAVFTMLQGLEYHEASFTIADGAYGSTFYFATGFHGLHVIIGTLFIAVAFVRLLSYQLTDHHHLGFEAAILYWHFVDVVWLFLYVSVYWWGA</sequence>
<dbReference type="Gene3D" id="1.10.287.70">
    <property type="match status" value="1"/>
</dbReference>
<comment type="function">
    <text evidence="9">Component of the cytochrome c oxidase, the last enzyme in the mitochondrial electron transport chain which drives oxidative phosphorylation. The respiratory chain contains 3 multisubunit complexes succinate dehydrogenase (complex II, CII), ubiquinol-cytochrome c oxidoreductase (cytochrome b-c1 complex, complex III, CIII) and cytochrome c oxidase (complex IV, CIV), that cooperate to transfer electrons derived from NADH and succinate to molecular oxygen, creating an electrochemical gradient over the inner membrane that drives transmembrane transport and the ATP synthase. Cytochrome c oxidase is the component of the respiratory chain that catalyzes the reduction of oxygen to water. Electrons originating from reduced cytochrome c in the intermembrane space (IMS) are transferred via the dinuclear copper A center (CU(A)) of subunit 2 and heme A of subunit 1 to the active site in subunit 1, a binuclear center (BNC) formed by heme A3 and copper B (CU(B)). The BNC reduces molecular oxygen to 2 water molecules using 4 electrons from cytochrome c in the IMS and 4 protons from the mitochondrial matrix.</text>
</comment>
<accession>A0A7G8ZGF8</accession>
<feature type="transmembrane region" description="Helical" evidence="10">
    <location>
        <begin position="206"/>
        <end position="229"/>
    </location>
</feature>
<dbReference type="FunFam" id="1.10.287.70:FF:000082">
    <property type="entry name" value="Cytochrome c oxidase subunit 3"/>
    <property type="match status" value="1"/>
</dbReference>
<evidence type="ECO:0000313" key="13">
    <source>
        <dbReference type="Proteomes" id="UP000016926"/>
    </source>
</evidence>
<evidence type="ECO:0000256" key="3">
    <source>
        <dbReference type="ARBA" id="ARBA00015944"/>
    </source>
</evidence>
<dbReference type="PANTHER" id="PTHR11403">
    <property type="entry name" value="CYTOCHROME C OXIDASE SUBUNIT III"/>
    <property type="match status" value="1"/>
</dbReference>
<evidence type="ECO:0000256" key="1">
    <source>
        <dbReference type="ARBA" id="ARBA00004448"/>
    </source>
</evidence>
<dbReference type="GO" id="GO:0045277">
    <property type="term" value="C:respiratory chain complex IV"/>
    <property type="evidence" value="ECO:0007669"/>
    <property type="project" value="UniProtKB-ARBA"/>
</dbReference>
<dbReference type="InterPro" id="IPR024791">
    <property type="entry name" value="Cyt_c/ubiquinol_Oxase_su3"/>
</dbReference>
<evidence type="ECO:0000256" key="10">
    <source>
        <dbReference type="SAM" id="Phobius"/>
    </source>
</evidence>
<dbReference type="GO" id="GO:0004129">
    <property type="term" value="F:cytochrome-c oxidase activity"/>
    <property type="evidence" value="ECO:0007669"/>
    <property type="project" value="UniProtKB-EC"/>
</dbReference>
<feature type="transmembrane region" description="Helical" evidence="10">
    <location>
        <begin position="168"/>
        <end position="186"/>
    </location>
</feature>
<feature type="transmembrane region" description="Helical" evidence="10">
    <location>
        <begin position="48"/>
        <end position="67"/>
    </location>
</feature>
<dbReference type="GO" id="GO:0005743">
    <property type="term" value="C:mitochondrial inner membrane"/>
    <property type="evidence" value="ECO:0007669"/>
    <property type="project" value="UniProtKB-SubCell"/>
</dbReference>
<geneLocation type="mitochondrion" evidence="12"/>
<gene>
    <name evidence="12" type="primary">cox3</name>
</gene>
<keyword evidence="4 9" id="KW-0812">Transmembrane</keyword>
<keyword evidence="9 12" id="KW-0496">Mitochondrion</keyword>
<dbReference type="AlphaFoldDB" id="A0A7G8ZGF8"/>
<keyword evidence="13" id="KW-1185">Reference proteome</keyword>
<dbReference type="InterPro" id="IPR013833">
    <property type="entry name" value="Cyt_c_oxidase_su3_a-hlx"/>
</dbReference>
<name>A0A7G8ZGF8_RHOT1</name>
<evidence type="ECO:0000256" key="8">
    <source>
        <dbReference type="ARBA" id="ARBA00049512"/>
    </source>
</evidence>
<dbReference type="CDD" id="cd01665">
    <property type="entry name" value="Cyt_c_Oxidase_III"/>
    <property type="match status" value="1"/>
</dbReference>
<comment type="catalytic activity">
    <reaction evidence="8">
        <text>4 Fe(II)-[cytochrome c] + O2 + 8 H(+)(in) = 4 Fe(III)-[cytochrome c] + 2 H2O + 4 H(+)(out)</text>
        <dbReference type="Rhea" id="RHEA:11436"/>
        <dbReference type="Rhea" id="RHEA-COMP:10350"/>
        <dbReference type="Rhea" id="RHEA-COMP:14399"/>
        <dbReference type="ChEBI" id="CHEBI:15377"/>
        <dbReference type="ChEBI" id="CHEBI:15378"/>
        <dbReference type="ChEBI" id="CHEBI:15379"/>
        <dbReference type="ChEBI" id="CHEBI:29033"/>
        <dbReference type="ChEBI" id="CHEBI:29034"/>
        <dbReference type="EC" id="7.1.1.9"/>
    </reaction>
    <physiologicalReaction direction="left-to-right" evidence="8">
        <dbReference type="Rhea" id="RHEA:11437"/>
    </physiologicalReaction>
</comment>
<feature type="transmembrane region" description="Helical" evidence="10">
    <location>
        <begin position="88"/>
        <end position="111"/>
    </location>
</feature>
<feature type="transmembrane region" description="Helical" evidence="10">
    <location>
        <begin position="249"/>
        <end position="269"/>
    </location>
</feature>
<evidence type="ECO:0000256" key="9">
    <source>
        <dbReference type="RuleBase" id="RU003375"/>
    </source>
</evidence>
<feature type="transmembrane region" description="Helical" evidence="10">
    <location>
        <begin position="138"/>
        <end position="156"/>
    </location>
</feature>
<dbReference type="GO" id="GO:0006123">
    <property type="term" value="P:mitochondrial electron transport, cytochrome c to oxygen"/>
    <property type="evidence" value="ECO:0007669"/>
    <property type="project" value="TreeGrafter"/>
</dbReference>
<evidence type="ECO:0000259" key="11">
    <source>
        <dbReference type="PROSITE" id="PS50253"/>
    </source>
</evidence>
<dbReference type="InterPro" id="IPR035973">
    <property type="entry name" value="Cyt_c_oxidase_su3-like_sf"/>
</dbReference>
<protein>
    <recommendedName>
        <fullName evidence="3 9">Cytochrome c oxidase subunit 3</fullName>
    </recommendedName>
</protein>
<evidence type="ECO:0000256" key="6">
    <source>
        <dbReference type="ARBA" id="ARBA00022989"/>
    </source>
</evidence>
<proteinExistence type="inferred from homology"/>
<reference evidence="12 13" key="1">
    <citation type="journal article" date="2020" name="FEMS Yeast Res.">
        <title>The complete mitochondrial genome of the lipid-producing yeast Rhodotorula toruloides.</title>
        <authorList>
            <person name="Zhou R."/>
            <person name="Zhu Z."/>
            <person name="Zhang S."/>
            <person name="Zhao Z.K."/>
        </authorList>
    </citation>
    <scope>NUCLEOTIDE SEQUENCE [LARGE SCALE GENOMIC DNA]</scope>
    <source>
        <strain evidence="12 13">NP11</strain>
    </source>
</reference>
<comment type="similarity">
    <text evidence="2 9">Belongs to the cytochrome c oxidase subunit 3 family.</text>
</comment>
<dbReference type="PANTHER" id="PTHR11403:SF7">
    <property type="entry name" value="CYTOCHROME C OXIDASE SUBUNIT 3"/>
    <property type="match status" value="1"/>
</dbReference>
<evidence type="ECO:0000256" key="7">
    <source>
        <dbReference type="ARBA" id="ARBA00023136"/>
    </source>
</evidence>
<feature type="domain" description="Heme-copper oxidase subunit III family profile" evidence="11">
    <location>
        <begin position="11"/>
        <end position="270"/>
    </location>
</feature>
<dbReference type="FunFam" id="1.20.120.80:FF:000002">
    <property type="entry name" value="Cytochrome c oxidase subunit 3"/>
    <property type="match status" value="1"/>
</dbReference>